<organism evidence="9 10">
    <name type="scientific">Treponema parvum</name>
    <dbReference type="NCBI Taxonomy" id="138851"/>
    <lineage>
        <taxon>Bacteria</taxon>
        <taxon>Pseudomonadati</taxon>
        <taxon>Spirochaetota</taxon>
        <taxon>Spirochaetia</taxon>
        <taxon>Spirochaetales</taxon>
        <taxon>Treponemataceae</taxon>
        <taxon>Treponema</taxon>
    </lineage>
</organism>
<keyword evidence="5 8" id="KW-1133">Transmembrane helix</keyword>
<comment type="similarity">
    <text evidence="2 7">Belongs to the ExbD/TolR family.</text>
</comment>
<keyword evidence="7" id="KW-0653">Protein transport</keyword>
<keyword evidence="3" id="KW-1003">Cell membrane</keyword>
<proteinExistence type="inferred from homology"/>
<gene>
    <name evidence="9" type="ORF">HRQ91_04590</name>
</gene>
<dbReference type="PANTHER" id="PTHR30558:SF3">
    <property type="entry name" value="BIOPOLYMER TRANSPORT PROTEIN EXBD-RELATED"/>
    <property type="match status" value="1"/>
</dbReference>
<dbReference type="AlphaFoldDB" id="A0A975F614"/>
<dbReference type="Gene3D" id="3.30.420.270">
    <property type="match status" value="1"/>
</dbReference>
<evidence type="ECO:0000256" key="8">
    <source>
        <dbReference type="SAM" id="Phobius"/>
    </source>
</evidence>
<dbReference type="InterPro" id="IPR003400">
    <property type="entry name" value="ExbD"/>
</dbReference>
<evidence type="ECO:0000256" key="2">
    <source>
        <dbReference type="ARBA" id="ARBA00005811"/>
    </source>
</evidence>
<evidence type="ECO:0000256" key="4">
    <source>
        <dbReference type="ARBA" id="ARBA00022692"/>
    </source>
</evidence>
<evidence type="ECO:0000256" key="6">
    <source>
        <dbReference type="ARBA" id="ARBA00023136"/>
    </source>
</evidence>
<dbReference type="KEGG" id="tpav:HRQ91_04590"/>
<evidence type="ECO:0000256" key="7">
    <source>
        <dbReference type="RuleBase" id="RU003879"/>
    </source>
</evidence>
<dbReference type="GO" id="GO:0005886">
    <property type="term" value="C:plasma membrane"/>
    <property type="evidence" value="ECO:0007669"/>
    <property type="project" value="UniProtKB-SubCell"/>
</dbReference>
<dbReference type="Proteomes" id="UP000671908">
    <property type="component" value="Chromosome"/>
</dbReference>
<keyword evidence="10" id="KW-1185">Reference proteome</keyword>
<evidence type="ECO:0000313" key="10">
    <source>
        <dbReference type="Proteomes" id="UP000671908"/>
    </source>
</evidence>
<accession>A0A975F614</accession>
<sequence>MIKPDFLSRYDEELVVNITSLIDVIFILLIFFMVSTQFKRSSLPLDLPRSEDTTQERNTTKVLAVTADRMELDGDEVTLEVLEGTLSSMYAREPELALSLECERTVEFERIVQILTKVQAAGISRIGIVHEPLD</sequence>
<feature type="transmembrane region" description="Helical" evidence="8">
    <location>
        <begin position="14"/>
        <end position="34"/>
    </location>
</feature>
<evidence type="ECO:0000256" key="5">
    <source>
        <dbReference type="ARBA" id="ARBA00022989"/>
    </source>
</evidence>
<keyword evidence="6 8" id="KW-0472">Membrane</keyword>
<dbReference type="PANTHER" id="PTHR30558">
    <property type="entry name" value="EXBD MEMBRANE COMPONENT OF PMF-DRIVEN MACROMOLECULE IMPORT SYSTEM"/>
    <property type="match status" value="1"/>
</dbReference>
<reference evidence="9 10" key="1">
    <citation type="journal article" date="2021" name="Microbiol. Resour. Announc.">
        <title>Complete Genome Sequences of Three Human Oral Treponema parvum Isolates.</title>
        <authorList>
            <person name="Zeng H."/>
            <person name="Watt R.M."/>
        </authorList>
    </citation>
    <scope>NUCLEOTIDE SEQUENCE [LARGE SCALE GENOMIC DNA]</scope>
    <source>
        <strain evidence="9 10">ATCC 700770</strain>
    </source>
</reference>
<dbReference type="Pfam" id="PF02472">
    <property type="entry name" value="ExbD"/>
    <property type="match status" value="1"/>
</dbReference>
<comment type="subcellular location">
    <subcellularLocation>
        <location evidence="1">Cell membrane</location>
        <topology evidence="1">Single-pass membrane protein</topology>
    </subcellularLocation>
    <subcellularLocation>
        <location evidence="7">Cell membrane</location>
        <topology evidence="7">Single-pass type II membrane protein</topology>
    </subcellularLocation>
</comment>
<keyword evidence="7" id="KW-0813">Transport</keyword>
<keyword evidence="4 7" id="KW-0812">Transmembrane</keyword>
<dbReference type="GO" id="GO:0015031">
    <property type="term" value="P:protein transport"/>
    <property type="evidence" value="ECO:0007669"/>
    <property type="project" value="UniProtKB-KW"/>
</dbReference>
<evidence type="ECO:0000256" key="1">
    <source>
        <dbReference type="ARBA" id="ARBA00004162"/>
    </source>
</evidence>
<evidence type="ECO:0000313" key="9">
    <source>
        <dbReference type="EMBL" id="QTQ15126.1"/>
    </source>
</evidence>
<dbReference type="EMBL" id="CP054142">
    <property type="protein sequence ID" value="QTQ15126.1"/>
    <property type="molecule type" value="Genomic_DNA"/>
</dbReference>
<protein>
    <submittedName>
        <fullName evidence="9">Biopolymer transporter ExbD</fullName>
    </submittedName>
</protein>
<evidence type="ECO:0000256" key="3">
    <source>
        <dbReference type="ARBA" id="ARBA00022475"/>
    </source>
</evidence>
<dbReference type="GO" id="GO:0022857">
    <property type="term" value="F:transmembrane transporter activity"/>
    <property type="evidence" value="ECO:0007669"/>
    <property type="project" value="InterPro"/>
</dbReference>
<name>A0A975F614_9SPIR</name>